<dbReference type="OrthoDB" id="443318at2759"/>
<comment type="caution">
    <text evidence="2">The sequence shown here is derived from an EMBL/GenBank/DDBJ whole genome shotgun (WGS) entry which is preliminary data.</text>
</comment>
<gene>
    <name evidence="2" type="ORF">PSON_ATCC_30995.1.T0240254</name>
</gene>
<evidence type="ECO:0000313" key="2">
    <source>
        <dbReference type="EMBL" id="CAD8068642.1"/>
    </source>
</evidence>
<feature type="chain" id="PRO_5036519164" description="Carboxypeptidase" evidence="1">
    <location>
        <begin position="17"/>
        <end position="461"/>
    </location>
</feature>
<dbReference type="PANTHER" id="PTHR11802">
    <property type="entry name" value="SERINE PROTEASE FAMILY S10 SERINE CARBOXYPEPTIDASE"/>
    <property type="match status" value="1"/>
</dbReference>
<keyword evidence="1" id="KW-0121">Carboxypeptidase</keyword>
<reference evidence="2" key="1">
    <citation type="submission" date="2021-01" db="EMBL/GenBank/DDBJ databases">
        <authorList>
            <consortium name="Genoscope - CEA"/>
            <person name="William W."/>
        </authorList>
    </citation>
    <scope>NUCLEOTIDE SEQUENCE</scope>
</reference>
<keyword evidence="1" id="KW-0732">Signal</keyword>
<comment type="similarity">
    <text evidence="1">Belongs to the peptidase S10 family.</text>
</comment>
<dbReference type="PANTHER" id="PTHR11802:SF201">
    <property type="entry name" value="CARBOXYPEPTIDASE"/>
    <property type="match status" value="1"/>
</dbReference>
<organism evidence="2 3">
    <name type="scientific">Paramecium sonneborni</name>
    <dbReference type="NCBI Taxonomy" id="65129"/>
    <lineage>
        <taxon>Eukaryota</taxon>
        <taxon>Sar</taxon>
        <taxon>Alveolata</taxon>
        <taxon>Ciliophora</taxon>
        <taxon>Intramacronucleata</taxon>
        <taxon>Oligohymenophorea</taxon>
        <taxon>Peniculida</taxon>
        <taxon>Parameciidae</taxon>
        <taxon>Paramecium</taxon>
    </lineage>
</organism>
<dbReference type="Pfam" id="PF00450">
    <property type="entry name" value="Peptidase_S10"/>
    <property type="match status" value="1"/>
</dbReference>
<feature type="signal peptide" evidence="1">
    <location>
        <begin position="1"/>
        <end position="16"/>
    </location>
</feature>
<dbReference type="InterPro" id="IPR001563">
    <property type="entry name" value="Peptidase_S10"/>
</dbReference>
<sequence>MMKCVIFVTILLSVTCIDFVADEFRWPDWPDYDFKTWSGLIELDDDGVKRNLHYVFVESQTEDAELQTQPVILWLNGGPGCSSMLGLMQEIGPFVIDNGETEYKENPWSWNKKAHLLILESPFGVGFSQPTPENYNFTDEKTGTFNYEAIRLWFNTFTYYRGREFYIAGESYAGMYIPYTAQALLEKEKNVIENERINFKGVLIGNGVLINNEKLRNQTALKFLARRSFIDSTNQFILTHNCASKPDSASCKQAKKSLDDAIALINPYGVYSYCWSDSTRKEFKVERQSKHRYTYTPWLNLSEDDDDSNAPCLDFGPLANKLNTETYKQALHVDNDTVWTGCSDSVYRQYKKSEGSYLILPELYKAGIDILIYSGDQDLAVSMIETYESIQQIPGCNRIKPWVPYVNKHPGQLENQLAGWIEEYDCFRFQVIRGAGHMVPQDQRENAWFMFNDFINRNKGI</sequence>
<keyword evidence="1" id="KW-0645">Protease</keyword>
<evidence type="ECO:0000256" key="1">
    <source>
        <dbReference type="RuleBase" id="RU361156"/>
    </source>
</evidence>
<dbReference type="AlphaFoldDB" id="A0A8S1LQS2"/>
<dbReference type="GO" id="GO:0006508">
    <property type="term" value="P:proteolysis"/>
    <property type="evidence" value="ECO:0007669"/>
    <property type="project" value="UniProtKB-KW"/>
</dbReference>
<dbReference type="FunFam" id="3.40.50.1820:FF:000253">
    <property type="entry name" value="Carboxypeptidase"/>
    <property type="match status" value="1"/>
</dbReference>
<protein>
    <recommendedName>
        <fullName evidence="1">Carboxypeptidase</fullName>
        <ecNumber evidence="1">3.4.16.-</ecNumber>
    </recommendedName>
</protein>
<keyword evidence="3" id="KW-1185">Reference proteome</keyword>
<dbReference type="Proteomes" id="UP000692954">
    <property type="component" value="Unassembled WGS sequence"/>
</dbReference>
<dbReference type="PROSITE" id="PS00131">
    <property type="entry name" value="CARBOXYPEPT_SER_SER"/>
    <property type="match status" value="1"/>
</dbReference>
<name>A0A8S1LQS2_9CILI</name>
<accession>A0A8S1LQS2</accession>
<evidence type="ECO:0000313" key="3">
    <source>
        <dbReference type="Proteomes" id="UP000692954"/>
    </source>
</evidence>
<dbReference type="EMBL" id="CAJJDN010000024">
    <property type="protein sequence ID" value="CAD8068642.1"/>
    <property type="molecule type" value="Genomic_DNA"/>
</dbReference>
<proteinExistence type="inferred from homology"/>
<dbReference type="EC" id="3.4.16.-" evidence="1"/>
<keyword evidence="1" id="KW-0378">Hydrolase</keyword>
<dbReference type="GO" id="GO:0004185">
    <property type="term" value="F:serine-type carboxypeptidase activity"/>
    <property type="evidence" value="ECO:0007669"/>
    <property type="project" value="UniProtKB-UniRule"/>
</dbReference>
<dbReference type="InterPro" id="IPR018202">
    <property type="entry name" value="Ser_caboxypep_ser_AS"/>
</dbReference>